<evidence type="ECO:0000259" key="1">
    <source>
        <dbReference type="Pfam" id="PF01370"/>
    </source>
</evidence>
<dbReference type="Pfam" id="PF01370">
    <property type="entry name" value="Epimerase"/>
    <property type="match status" value="1"/>
</dbReference>
<reference evidence="3" key="1">
    <citation type="journal article" date="2019" name="Int. J. Syst. Evol. Microbiol.">
        <title>The Global Catalogue of Microorganisms (GCM) 10K type strain sequencing project: providing services to taxonomists for standard genome sequencing and annotation.</title>
        <authorList>
            <consortium name="The Broad Institute Genomics Platform"/>
            <consortium name="The Broad Institute Genome Sequencing Center for Infectious Disease"/>
            <person name="Wu L."/>
            <person name="Ma J."/>
        </authorList>
    </citation>
    <scope>NUCLEOTIDE SEQUENCE [LARGE SCALE GENOMIC DNA]</scope>
    <source>
        <strain evidence="3">JCM 17933</strain>
    </source>
</reference>
<organism evidence="2 3">
    <name type="scientific">Actinoallomurus oryzae</name>
    <dbReference type="NCBI Taxonomy" id="502180"/>
    <lineage>
        <taxon>Bacteria</taxon>
        <taxon>Bacillati</taxon>
        <taxon>Actinomycetota</taxon>
        <taxon>Actinomycetes</taxon>
        <taxon>Streptosporangiales</taxon>
        <taxon>Thermomonosporaceae</taxon>
        <taxon>Actinoallomurus</taxon>
    </lineage>
</organism>
<name>A0ABP8P8N1_9ACTN</name>
<proteinExistence type="predicted"/>
<dbReference type="Proteomes" id="UP001500503">
    <property type="component" value="Unassembled WGS sequence"/>
</dbReference>
<dbReference type="SUPFAM" id="SSF51735">
    <property type="entry name" value="NAD(P)-binding Rossmann-fold domains"/>
    <property type="match status" value="1"/>
</dbReference>
<accession>A0ABP8P8N1</accession>
<keyword evidence="3" id="KW-1185">Reference proteome</keyword>
<dbReference type="EMBL" id="BAABHF010000007">
    <property type="protein sequence ID" value="GAA4482310.1"/>
    <property type="molecule type" value="Genomic_DNA"/>
</dbReference>
<dbReference type="InterPro" id="IPR001509">
    <property type="entry name" value="Epimerase_deHydtase"/>
</dbReference>
<dbReference type="InterPro" id="IPR036291">
    <property type="entry name" value="NAD(P)-bd_dom_sf"/>
</dbReference>
<dbReference type="PANTHER" id="PTHR43245:SF55">
    <property type="entry name" value="NAD(P)-BINDING DOMAIN-CONTAINING PROTEIN"/>
    <property type="match status" value="1"/>
</dbReference>
<gene>
    <name evidence="2" type="ORF">GCM10023191_002350</name>
</gene>
<dbReference type="Gene3D" id="3.40.50.720">
    <property type="entry name" value="NAD(P)-binding Rossmann-like Domain"/>
    <property type="match status" value="1"/>
</dbReference>
<sequence length="282" mass="30958">MRVAVTGAAGTIGRAVAQELHGLNMETVLIDTTPHQPDVKRADMTEAWAVRECLQNCDAVVHLSGLGTPDRAWKDQFLAARHAMNANITSGANVFAAACELGIRRVVWASSETVLGAPFTSERPPVVLPLTERAPIRAHTPYAMSKATLESLAHQFGGSSRTEFVGLRFSIVLGPADYRRLLPQIADDPRSGLWNLWSYVDIRDTVRACLLALEAETGRESAVCNIAAEDTLSTEKTRVLLEKYLPELEPPSAPPDDRTALFRGDQARELLGWEPRHRWSSP</sequence>
<evidence type="ECO:0000313" key="3">
    <source>
        <dbReference type="Proteomes" id="UP001500503"/>
    </source>
</evidence>
<evidence type="ECO:0000313" key="2">
    <source>
        <dbReference type="EMBL" id="GAA4482310.1"/>
    </source>
</evidence>
<protein>
    <submittedName>
        <fullName evidence="2">NAD(P)-dependent oxidoreductase</fullName>
    </submittedName>
</protein>
<dbReference type="InterPro" id="IPR050177">
    <property type="entry name" value="Lipid_A_modif_metabolic_enz"/>
</dbReference>
<comment type="caution">
    <text evidence="2">The sequence shown here is derived from an EMBL/GenBank/DDBJ whole genome shotgun (WGS) entry which is preliminary data.</text>
</comment>
<feature type="domain" description="NAD-dependent epimerase/dehydratase" evidence="1">
    <location>
        <begin position="3"/>
        <end position="227"/>
    </location>
</feature>
<dbReference type="PANTHER" id="PTHR43245">
    <property type="entry name" value="BIFUNCTIONAL POLYMYXIN RESISTANCE PROTEIN ARNA"/>
    <property type="match status" value="1"/>
</dbReference>
<dbReference type="RefSeq" id="WP_425550848.1">
    <property type="nucleotide sequence ID" value="NZ_BAABHF010000007.1"/>
</dbReference>